<dbReference type="InterPro" id="IPR040305">
    <property type="entry name" value="At1g75730-like"/>
</dbReference>
<gene>
    <name evidence="2" type="ORF">Din_018153</name>
</gene>
<dbReference type="PANTHER" id="PTHR34792:SF1">
    <property type="entry name" value="OS02G0121500 PROTEIN"/>
    <property type="match status" value="1"/>
</dbReference>
<dbReference type="PANTHER" id="PTHR34792">
    <property type="entry name" value="OS02G0121500 PROTEIN"/>
    <property type="match status" value="1"/>
</dbReference>
<feature type="compositionally biased region" description="Polar residues" evidence="1">
    <location>
        <begin position="233"/>
        <end position="248"/>
    </location>
</feature>
<name>A0A5B6ZW64_DAVIN</name>
<feature type="region of interest" description="Disordered" evidence="1">
    <location>
        <begin position="192"/>
        <end position="249"/>
    </location>
</feature>
<dbReference type="EMBL" id="GHES01018153">
    <property type="protein sequence ID" value="MPA48712.1"/>
    <property type="molecule type" value="Transcribed_RNA"/>
</dbReference>
<evidence type="ECO:0000313" key="2">
    <source>
        <dbReference type="EMBL" id="MPA48712.1"/>
    </source>
</evidence>
<sequence length="747" mass="81025">MDKSRDVRRGGASRFLPAKRQINKQSGLDGGGSGDVVVSEKNKKEKQRRLSIVGRVSPSNEDSEMGCVGSDGEDELRPTTGINKRFKLPRRFFDDCNTVDHASVPRKLRSAMKKRNHESISPPLPDLKKSSHGINGVELPKKNGVKKFKLNLQQGDAGGSPRQAIVGPITKDEEEVVETLYALVVMFPNNDKTNKTNLDGELSEAKSSALPEGESFMPAFEDSEVPKKEEDSNTICPSTTTEASNPLSDSEGLAQATVEMKSLNELSQPVLPNCDQLHIELDNSIPQVNLPTMSLLSESEPTNEKLSCNSVSFDVPSVPNLGTGSKQPKHEETPACERKPDIALESAAAVCSQHELQHYTINESKKSGLALWPGLSLIGSHGAGTQGTPLQLSAAKIPAWLGNACATRPSSVENVVLTERDSRVPIDRKKSWKRCSAHVFISNLIKVLQIGERKDKLPMQPIQLTSSEGSKQGVLSAANDLNGVRNGLNNVASANSIVGSVAEKNPNEVRNAILSHKRLLQDQQQASTTSGIYRLQKQSFDFLSSSAGDGRVEADNRAGNGLEPLTQFHVPYLQLLAQNHTAMPPSLPPNCYSSTPFPDHLSAAAAQQVQGQLPPYLGSPTCGPTHLGATVAPEQQQQQRQIWATHQYKAGGVHIPNWQNGRKDCPSMIQYAQAILPPSRSSLEVLGPMYAPMLQQQQQLIAITTSSLPPARLKRQHYRLPSGYQGNGGGFHPDSAPPLQLLCNEHL</sequence>
<evidence type="ECO:0000256" key="1">
    <source>
        <dbReference type="SAM" id="MobiDB-lite"/>
    </source>
</evidence>
<protein>
    <submittedName>
        <fullName evidence="2">Uncharacterized protein</fullName>
    </submittedName>
</protein>
<organism evidence="2">
    <name type="scientific">Davidia involucrata</name>
    <name type="common">Dove tree</name>
    <dbReference type="NCBI Taxonomy" id="16924"/>
    <lineage>
        <taxon>Eukaryota</taxon>
        <taxon>Viridiplantae</taxon>
        <taxon>Streptophyta</taxon>
        <taxon>Embryophyta</taxon>
        <taxon>Tracheophyta</taxon>
        <taxon>Spermatophyta</taxon>
        <taxon>Magnoliopsida</taxon>
        <taxon>eudicotyledons</taxon>
        <taxon>Gunneridae</taxon>
        <taxon>Pentapetalae</taxon>
        <taxon>asterids</taxon>
        <taxon>Cornales</taxon>
        <taxon>Nyssaceae</taxon>
        <taxon>Davidia</taxon>
    </lineage>
</organism>
<feature type="region of interest" description="Disordered" evidence="1">
    <location>
        <begin position="1"/>
        <end position="79"/>
    </location>
</feature>
<dbReference type="AlphaFoldDB" id="A0A5B6ZW64"/>
<accession>A0A5B6ZW64</accession>
<feature type="region of interest" description="Disordered" evidence="1">
    <location>
        <begin position="109"/>
        <end position="132"/>
    </location>
</feature>
<reference evidence="2" key="1">
    <citation type="submission" date="2019-08" db="EMBL/GenBank/DDBJ databases">
        <title>Reference gene set and small RNA set construction with multiple tissues from Davidia involucrata Baill.</title>
        <authorList>
            <person name="Yang H."/>
            <person name="Zhou C."/>
            <person name="Li G."/>
            <person name="Wang J."/>
            <person name="Gao P."/>
            <person name="Wang M."/>
            <person name="Wang R."/>
            <person name="Zhao Y."/>
        </authorList>
    </citation>
    <scope>NUCLEOTIDE SEQUENCE</scope>
    <source>
        <tissue evidence="2">Mixed with DoveR01_LX</tissue>
    </source>
</reference>
<proteinExistence type="predicted"/>